<dbReference type="GO" id="GO:0046930">
    <property type="term" value="C:pore complex"/>
    <property type="evidence" value="ECO:0007669"/>
    <property type="project" value="UniProtKB-KW"/>
</dbReference>
<accession>R1H0R8</accession>
<evidence type="ECO:0000256" key="9">
    <source>
        <dbReference type="ARBA" id="ARBA00023157"/>
    </source>
</evidence>
<evidence type="ECO:0000256" key="7">
    <source>
        <dbReference type="ARBA" id="ARBA00023114"/>
    </source>
</evidence>
<keyword evidence="9" id="KW-1015">Disulfide bond</keyword>
<evidence type="ECO:0000256" key="3">
    <source>
        <dbReference type="ARBA" id="ARBA00022448"/>
    </source>
</evidence>
<keyword evidence="5" id="KW-0812">Transmembrane</keyword>
<dbReference type="EMBL" id="AQGQ01000123">
    <property type="protein sequence ID" value="EOD54246.1"/>
    <property type="molecule type" value="Genomic_DNA"/>
</dbReference>
<dbReference type="PRINTS" id="PR01022">
    <property type="entry name" value="OUTRMMBRANEA"/>
</dbReference>
<dbReference type="Pfam" id="PF01389">
    <property type="entry name" value="OmpA_membrane"/>
    <property type="match status" value="1"/>
</dbReference>
<dbReference type="Gene3D" id="3.30.1330.60">
    <property type="entry name" value="OmpA-like domain"/>
    <property type="match status" value="1"/>
</dbReference>
<dbReference type="PRINTS" id="PR01021">
    <property type="entry name" value="OMPADOMAIN"/>
</dbReference>
<dbReference type="InterPro" id="IPR000498">
    <property type="entry name" value="OmpA-like_TM_dom"/>
</dbReference>
<dbReference type="PANTHER" id="PTHR30329">
    <property type="entry name" value="STATOR ELEMENT OF FLAGELLAR MOTOR COMPLEX"/>
    <property type="match status" value="1"/>
</dbReference>
<reference evidence="14 15" key="1">
    <citation type="journal article" date="2013" name="Genome Announc.">
        <title>Draft Genome Sequence of Aeromonas molluscorum Strain 848TT, Isolated from Bivalve Molluscs.</title>
        <authorList>
            <person name="Spataro N."/>
            <person name="Farfan M."/>
            <person name="Albarral V."/>
            <person name="Sanglas A."/>
            <person name="Loren J.G."/>
            <person name="Fuste M.C."/>
            <person name="Bosch E."/>
        </authorList>
    </citation>
    <scope>NUCLEOTIDE SEQUENCE [LARGE SCALE GENOMIC DNA]</scope>
    <source>
        <strain evidence="14 15">848</strain>
    </source>
</reference>
<dbReference type="PROSITE" id="PS51123">
    <property type="entry name" value="OMPA_2"/>
    <property type="match status" value="1"/>
</dbReference>
<evidence type="ECO:0000256" key="1">
    <source>
        <dbReference type="ARBA" id="ARBA00004571"/>
    </source>
</evidence>
<evidence type="ECO:0000256" key="11">
    <source>
        <dbReference type="PROSITE-ProRule" id="PRU00473"/>
    </source>
</evidence>
<feature type="signal peptide" evidence="12">
    <location>
        <begin position="1"/>
        <end position="19"/>
    </location>
</feature>
<keyword evidence="8 11" id="KW-0472">Membrane</keyword>
<name>R1H0R8_9GAMM</name>
<evidence type="ECO:0000256" key="5">
    <source>
        <dbReference type="ARBA" id="ARBA00022692"/>
    </source>
</evidence>
<keyword evidence="6" id="KW-0406">Ion transport</keyword>
<feature type="chain" id="PRO_5004360928" evidence="12">
    <location>
        <begin position="20"/>
        <end position="376"/>
    </location>
</feature>
<dbReference type="InterPro" id="IPR002368">
    <property type="entry name" value="OmpA"/>
</dbReference>
<dbReference type="SUPFAM" id="SSF56925">
    <property type="entry name" value="OMPA-like"/>
    <property type="match status" value="1"/>
</dbReference>
<dbReference type="InterPro" id="IPR036737">
    <property type="entry name" value="OmpA-like_sf"/>
</dbReference>
<dbReference type="RefSeq" id="WP_005905752.1">
    <property type="nucleotide sequence ID" value="NZ_AQGQ01000123.1"/>
</dbReference>
<comment type="similarity">
    <text evidence="2">Belongs to the outer membrane OOP (TC 1.B.6) superfamily. OmpA family.</text>
</comment>
<evidence type="ECO:0000313" key="15">
    <source>
        <dbReference type="Proteomes" id="UP000013526"/>
    </source>
</evidence>
<proteinExistence type="inferred from homology"/>
<dbReference type="SUPFAM" id="SSF103088">
    <property type="entry name" value="OmpA-like"/>
    <property type="match status" value="1"/>
</dbReference>
<evidence type="ECO:0000256" key="12">
    <source>
        <dbReference type="SAM" id="SignalP"/>
    </source>
</evidence>
<keyword evidence="12" id="KW-0732">Signal</keyword>
<evidence type="ECO:0000256" key="2">
    <source>
        <dbReference type="ARBA" id="ARBA00005710"/>
    </source>
</evidence>
<dbReference type="InterPro" id="IPR006665">
    <property type="entry name" value="OmpA-like"/>
</dbReference>
<comment type="caution">
    <text evidence="14">The sequence shown here is derived from an EMBL/GenBank/DDBJ whole genome shotgun (WGS) entry which is preliminary data.</text>
</comment>
<keyword evidence="15" id="KW-1185">Reference proteome</keyword>
<feature type="domain" description="OmpA-like" evidence="13">
    <location>
        <begin position="244"/>
        <end position="371"/>
    </location>
</feature>
<evidence type="ECO:0000256" key="4">
    <source>
        <dbReference type="ARBA" id="ARBA00022452"/>
    </source>
</evidence>
<dbReference type="AlphaFoldDB" id="R1H0R8"/>
<dbReference type="OrthoDB" id="1149075at2"/>
<dbReference type="GO" id="GO:0015288">
    <property type="term" value="F:porin activity"/>
    <property type="evidence" value="ECO:0007669"/>
    <property type="project" value="UniProtKB-KW"/>
</dbReference>
<keyword evidence="3" id="KW-0813">Transport</keyword>
<dbReference type="Gene3D" id="2.40.160.20">
    <property type="match status" value="1"/>
</dbReference>
<evidence type="ECO:0000256" key="10">
    <source>
        <dbReference type="ARBA" id="ARBA00023237"/>
    </source>
</evidence>
<evidence type="ECO:0000259" key="13">
    <source>
        <dbReference type="PROSITE" id="PS51123"/>
    </source>
</evidence>
<keyword evidence="10" id="KW-0998">Cell outer membrane</keyword>
<dbReference type="NCBIfam" id="NF008071">
    <property type="entry name" value="PRK10808.1"/>
    <property type="match status" value="1"/>
</dbReference>
<dbReference type="InterPro" id="IPR006664">
    <property type="entry name" value="OMP_bac"/>
</dbReference>
<dbReference type="GO" id="GO:0006811">
    <property type="term" value="P:monoatomic ion transport"/>
    <property type="evidence" value="ECO:0007669"/>
    <property type="project" value="UniProtKB-KW"/>
</dbReference>
<keyword evidence="7" id="KW-0626">Porin</keyword>
<dbReference type="GO" id="GO:0009279">
    <property type="term" value="C:cell outer membrane"/>
    <property type="evidence" value="ECO:0007669"/>
    <property type="project" value="UniProtKB-SubCell"/>
</dbReference>
<dbReference type="Pfam" id="PF00691">
    <property type="entry name" value="OmpA"/>
    <property type="match status" value="1"/>
</dbReference>
<protein>
    <submittedName>
        <fullName evidence="14">Outer membrane protein A</fullName>
    </submittedName>
</protein>
<sequence length="376" mass="40124">MTRTLLAALIGATCTSGLAQSQALDNSWYLGGKAGWSHYFGADFEPDIDEAFKLVGAVEQGDDLGLGLFVGYQLNPNLGFELGYDHLGKYRLSGRRSEGGISARLAGEARSQMIQASMRIGFPATQSLDLYGRLGGAYAWTESDLSAALTTSSRQFNESANGNKYQGAAFVGALGAEYAFNSSWALRLEYQYSTPLGSTSPGESGIELDNGLLALGLVYRFGQGEEEVVAASPAPAAVVPATVIMQQRFTLSSDVLFEFNKASLRPEANQALDTLFQQIVAANPQDGIATVVGHTDRLGSDDYNQNLSSLRARSVADALIGRGWPAEKMQVEGRGEREPVTANQCSSASKRELIVCLAPDRRVEVKLNGVGEGSPQ</sequence>
<dbReference type="InterPro" id="IPR011250">
    <property type="entry name" value="OMP/PagP_B-barrel"/>
</dbReference>
<evidence type="ECO:0000313" key="14">
    <source>
        <dbReference type="EMBL" id="EOD54246.1"/>
    </source>
</evidence>
<comment type="subcellular location">
    <subcellularLocation>
        <location evidence="1">Cell outer membrane</location>
        <topology evidence="1">Multi-pass membrane protein</topology>
    </subcellularLocation>
</comment>
<evidence type="ECO:0000256" key="6">
    <source>
        <dbReference type="ARBA" id="ARBA00023065"/>
    </source>
</evidence>
<organism evidence="14 15">
    <name type="scientific">Aeromonas molluscorum 848</name>
    <dbReference type="NCBI Taxonomy" id="1268236"/>
    <lineage>
        <taxon>Bacteria</taxon>
        <taxon>Pseudomonadati</taxon>
        <taxon>Pseudomonadota</taxon>
        <taxon>Gammaproteobacteria</taxon>
        <taxon>Aeromonadales</taxon>
        <taxon>Aeromonadaceae</taxon>
        <taxon>Aeromonas</taxon>
    </lineage>
</organism>
<dbReference type="Proteomes" id="UP000013526">
    <property type="component" value="Unassembled WGS sequence"/>
</dbReference>
<dbReference type="PANTHER" id="PTHR30329:SF21">
    <property type="entry name" value="LIPOPROTEIN YIAD-RELATED"/>
    <property type="match status" value="1"/>
</dbReference>
<dbReference type="CDD" id="cd07185">
    <property type="entry name" value="OmpA_C-like"/>
    <property type="match status" value="1"/>
</dbReference>
<dbReference type="PATRIC" id="fig|1268236.3.peg.3016"/>
<gene>
    <name evidence="14" type="ORF">G113_15378</name>
</gene>
<evidence type="ECO:0000256" key="8">
    <source>
        <dbReference type="ARBA" id="ARBA00023136"/>
    </source>
</evidence>
<dbReference type="InterPro" id="IPR050330">
    <property type="entry name" value="Bact_OuterMem_StrucFunc"/>
</dbReference>
<keyword evidence="4" id="KW-1134">Transmembrane beta strand</keyword>